<protein>
    <recommendedName>
        <fullName evidence="4">DUF834 domain-containing protein</fullName>
    </recommendedName>
</protein>
<evidence type="ECO:0000256" key="1">
    <source>
        <dbReference type="SAM" id="MobiDB-lite"/>
    </source>
</evidence>
<evidence type="ECO:0000313" key="3">
    <source>
        <dbReference type="Proteomes" id="UP000479710"/>
    </source>
</evidence>
<accession>A0A6G1FGW5</accession>
<dbReference type="Proteomes" id="UP000479710">
    <property type="component" value="Unassembled WGS sequence"/>
</dbReference>
<comment type="caution">
    <text evidence="2">The sequence shown here is derived from an EMBL/GenBank/DDBJ whole genome shotgun (WGS) entry which is preliminary data.</text>
</comment>
<feature type="region of interest" description="Disordered" evidence="1">
    <location>
        <begin position="1"/>
        <end position="80"/>
    </location>
</feature>
<sequence length="119" mass="12425">MARCGKGEAKIGQGAGGPDDDEGRLGDGDGLEHGGGTARAAMQRRRQGLAAGPRNDNKDGGPAAFPGREATTEVEGAAAEPMVKATWLDGYWSDCEWQPGLARTGKSSDSRGRQRPCRL</sequence>
<dbReference type="AlphaFoldDB" id="A0A6G1FGW5"/>
<evidence type="ECO:0000313" key="2">
    <source>
        <dbReference type="EMBL" id="KAF0936129.1"/>
    </source>
</evidence>
<evidence type="ECO:0008006" key="4">
    <source>
        <dbReference type="Google" id="ProtNLM"/>
    </source>
</evidence>
<name>A0A6G1FGW5_9ORYZ</name>
<keyword evidence="3" id="KW-1185">Reference proteome</keyword>
<dbReference type="EMBL" id="SPHZ02000001">
    <property type="protein sequence ID" value="KAF0936129.1"/>
    <property type="molecule type" value="Genomic_DNA"/>
</dbReference>
<proteinExistence type="predicted"/>
<feature type="compositionally biased region" description="Basic and acidic residues" evidence="1">
    <location>
        <begin position="23"/>
        <end position="32"/>
    </location>
</feature>
<reference evidence="2 3" key="1">
    <citation type="submission" date="2019-11" db="EMBL/GenBank/DDBJ databases">
        <title>Whole genome sequence of Oryza granulata.</title>
        <authorList>
            <person name="Li W."/>
        </authorList>
    </citation>
    <scope>NUCLEOTIDE SEQUENCE [LARGE SCALE GENOMIC DNA]</scope>
    <source>
        <strain evidence="3">cv. Menghai</strain>
        <tissue evidence="2">Leaf</tissue>
    </source>
</reference>
<gene>
    <name evidence="2" type="ORF">E2562_038848</name>
</gene>
<organism evidence="2 3">
    <name type="scientific">Oryza meyeriana var. granulata</name>
    <dbReference type="NCBI Taxonomy" id="110450"/>
    <lineage>
        <taxon>Eukaryota</taxon>
        <taxon>Viridiplantae</taxon>
        <taxon>Streptophyta</taxon>
        <taxon>Embryophyta</taxon>
        <taxon>Tracheophyta</taxon>
        <taxon>Spermatophyta</taxon>
        <taxon>Magnoliopsida</taxon>
        <taxon>Liliopsida</taxon>
        <taxon>Poales</taxon>
        <taxon>Poaceae</taxon>
        <taxon>BOP clade</taxon>
        <taxon>Oryzoideae</taxon>
        <taxon>Oryzeae</taxon>
        <taxon>Oryzinae</taxon>
        <taxon>Oryza</taxon>
        <taxon>Oryza meyeriana</taxon>
    </lineage>
</organism>
<feature type="region of interest" description="Disordered" evidence="1">
    <location>
        <begin position="98"/>
        <end position="119"/>
    </location>
</feature>